<comment type="subcellular location">
    <subcellularLocation>
        <location evidence="1">Golgi apparatus</location>
    </subcellularLocation>
</comment>
<keyword evidence="4 5" id="KW-0175">Coiled coil</keyword>
<evidence type="ECO:0000313" key="8">
    <source>
        <dbReference type="Proteomes" id="UP000593567"/>
    </source>
</evidence>
<keyword evidence="3" id="KW-0333">Golgi apparatus</keyword>
<evidence type="ECO:0000256" key="4">
    <source>
        <dbReference type="ARBA" id="ARBA00023054"/>
    </source>
</evidence>
<dbReference type="PANTHER" id="PTHR14899">
    <property type="entry name" value="G KINASE ANCHORING PROTEIN 1"/>
    <property type="match status" value="1"/>
</dbReference>
<comment type="similarity">
    <text evidence="2">Belongs to the GKAP1 family.</text>
</comment>
<feature type="region of interest" description="Disordered" evidence="6">
    <location>
        <begin position="1"/>
        <end position="88"/>
    </location>
</feature>
<comment type="caution">
    <text evidence="7">The sequence shown here is derived from an EMBL/GenBank/DDBJ whole genome shotgun (WGS) entry which is preliminary data.</text>
</comment>
<sequence length="290" mass="32559">MAKSGPSSRFALLKIEGSDEDDISKKDKSSAQEKNPAKLKKRNKKKQHKDAADLRNLAFGGSKPSSASNCAANQQTAPSQYDSWAEHDKEQVDEIFQKELQQAILMSKVDFEEKKEVLNAVVNDGTEDVSISKKKGKRNEFPNSAKNKTTGAGDTFFNDVEADAARILKKDKLQEEYQKQYKVQAVLQAKYSAELESKDNIIKELRASLQESQEELQGVKKRNKQLCFILGQGEMKEKAEIIQQVELLNQIKIELTAQVTSLTSELEKERSKVHALQNSSLKSKNKSKPL</sequence>
<evidence type="ECO:0000256" key="3">
    <source>
        <dbReference type="ARBA" id="ARBA00023034"/>
    </source>
</evidence>
<evidence type="ECO:0000256" key="5">
    <source>
        <dbReference type="SAM" id="Coils"/>
    </source>
</evidence>
<feature type="coiled-coil region" evidence="5">
    <location>
        <begin position="252"/>
        <end position="279"/>
    </location>
</feature>
<evidence type="ECO:0000256" key="1">
    <source>
        <dbReference type="ARBA" id="ARBA00004555"/>
    </source>
</evidence>
<feature type="coiled-coil region" evidence="5">
    <location>
        <begin position="195"/>
        <end position="222"/>
    </location>
</feature>
<keyword evidence="8" id="KW-1185">Reference proteome</keyword>
<dbReference type="EMBL" id="VXIV02003194">
    <property type="protein sequence ID" value="KAF6020073.1"/>
    <property type="molecule type" value="Genomic_DNA"/>
</dbReference>
<protein>
    <recommendedName>
        <fullName evidence="9">GKAP1</fullName>
    </recommendedName>
</protein>
<dbReference type="GO" id="GO:0005794">
    <property type="term" value="C:Golgi apparatus"/>
    <property type="evidence" value="ECO:0007669"/>
    <property type="project" value="UniProtKB-SubCell"/>
</dbReference>
<feature type="compositionally biased region" description="Polar residues" evidence="6">
    <location>
        <begin position="63"/>
        <end position="82"/>
    </location>
</feature>
<name>A0A7J7J1U9_BUGNE</name>
<dbReference type="Proteomes" id="UP000593567">
    <property type="component" value="Unassembled WGS sequence"/>
</dbReference>
<dbReference type="AlphaFoldDB" id="A0A7J7J1U9"/>
<evidence type="ECO:0000256" key="6">
    <source>
        <dbReference type="SAM" id="MobiDB-lite"/>
    </source>
</evidence>
<evidence type="ECO:0000256" key="2">
    <source>
        <dbReference type="ARBA" id="ARBA00006662"/>
    </source>
</evidence>
<organism evidence="7 8">
    <name type="scientific">Bugula neritina</name>
    <name type="common">Brown bryozoan</name>
    <name type="synonym">Sertularia neritina</name>
    <dbReference type="NCBI Taxonomy" id="10212"/>
    <lineage>
        <taxon>Eukaryota</taxon>
        <taxon>Metazoa</taxon>
        <taxon>Spiralia</taxon>
        <taxon>Lophotrochozoa</taxon>
        <taxon>Bryozoa</taxon>
        <taxon>Gymnolaemata</taxon>
        <taxon>Cheilostomatida</taxon>
        <taxon>Flustrina</taxon>
        <taxon>Buguloidea</taxon>
        <taxon>Bugulidae</taxon>
        <taxon>Bugula</taxon>
    </lineage>
</organism>
<accession>A0A7J7J1U9</accession>
<reference evidence="7" key="1">
    <citation type="submission" date="2020-06" db="EMBL/GenBank/DDBJ databases">
        <title>Draft genome of Bugula neritina, a colonial animal packing powerful symbionts and potential medicines.</title>
        <authorList>
            <person name="Rayko M."/>
        </authorList>
    </citation>
    <scope>NUCLEOTIDE SEQUENCE [LARGE SCALE GENOMIC DNA]</scope>
    <source>
        <strain evidence="7">Kwan_BN1</strain>
    </source>
</reference>
<dbReference type="OrthoDB" id="5864420at2759"/>
<evidence type="ECO:0000313" key="7">
    <source>
        <dbReference type="EMBL" id="KAF6020073.1"/>
    </source>
</evidence>
<feature type="compositionally biased region" description="Basic residues" evidence="6">
    <location>
        <begin position="37"/>
        <end position="48"/>
    </location>
</feature>
<dbReference type="InterPro" id="IPR026109">
    <property type="entry name" value="GKAP1"/>
</dbReference>
<proteinExistence type="inferred from homology"/>
<dbReference type="GO" id="GO:0007165">
    <property type="term" value="P:signal transduction"/>
    <property type="evidence" value="ECO:0007669"/>
    <property type="project" value="InterPro"/>
</dbReference>
<dbReference type="PANTHER" id="PTHR14899:SF0">
    <property type="entry name" value="G KINASE-ANCHORING PROTEIN 1"/>
    <property type="match status" value="1"/>
</dbReference>
<gene>
    <name evidence="7" type="ORF">EB796_021620</name>
</gene>
<evidence type="ECO:0008006" key="9">
    <source>
        <dbReference type="Google" id="ProtNLM"/>
    </source>
</evidence>